<dbReference type="GeneTree" id="ENSGT00940000153137"/>
<dbReference type="STRING" id="9593.ENSGGOP00000048352"/>
<dbReference type="AlphaFoldDB" id="A0A2I2ZMB9"/>
<dbReference type="GO" id="GO:0005634">
    <property type="term" value="C:nucleus"/>
    <property type="evidence" value="ECO:0000318"/>
    <property type="project" value="GO_Central"/>
</dbReference>
<name>A0A2I2ZMB9_GORGO</name>
<evidence type="ECO:0000313" key="1">
    <source>
        <dbReference type="Ensembl" id="ENSGGOP00000048352.1"/>
    </source>
</evidence>
<dbReference type="Pfam" id="PF14645">
    <property type="entry name" value="Chibby"/>
    <property type="match status" value="1"/>
</dbReference>
<dbReference type="Proteomes" id="UP000001519">
    <property type="component" value="Chromosome 2B"/>
</dbReference>
<sequence>MSLFGGIFSPKKMPPWKSASLSNLHSFDQSTQEVELGLDYGIPTVNLENKFENGWWIAETAISGGVDRREQLEEENSLLQLKVDILLDMFSETTAKSLLMEKELDAWKSVSQRRK</sequence>
<dbReference type="GO" id="GO:0030178">
    <property type="term" value="P:negative regulation of Wnt signaling pathway"/>
    <property type="evidence" value="ECO:0000318"/>
    <property type="project" value="GO_Central"/>
</dbReference>
<proteinExistence type="predicted"/>
<dbReference type="OMA" id="KKMPPWK"/>
<dbReference type="EMBL" id="CABD030017082">
    <property type="status" value="NOT_ANNOTATED_CDS"/>
    <property type="molecule type" value="Genomic_DNA"/>
</dbReference>
<protein>
    <recommendedName>
        <fullName evidence="3">Chibby family member 1, beta catenin antagonist</fullName>
    </recommendedName>
</protein>
<organism evidence="1 2">
    <name type="scientific">Gorilla gorilla gorilla</name>
    <name type="common">Western lowland gorilla</name>
    <dbReference type="NCBI Taxonomy" id="9595"/>
    <lineage>
        <taxon>Eukaryota</taxon>
        <taxon>Metazoa</taxon>
        <taxon>Chordata</taxon>
        <taxon>Craniata</taxon>
        <taxon>Vertebrata</taxon>
        <taxon>Euteleostomi</taxon>
        <taxon>Mammalia</taxon>
        <taxon>Eutheria</taxon>
        <taxon>Euarchontoglires</taxon>
        <taxon>Primates</taxon>
        <taxon>Haplorrhini</taxon>
        <taxon>Catarrhini</taxon>
        <taxon>Hominidae</taxon>
        <taxon>Gorilla</taxon>
    </lineage>
</organism>
<reference evidence="1 2" key="2">
    <citation type="journal article" date="2012" name="Nature">
        <title>Insights into hominid evolution from the gorilla genome sequence.</title>
        <authorList>
            <person name="Scally A."/>
            <person name="Dutheil J.Y."/>
            <person name="Hillier L.W."/>
            <person name="Jordan G.E."/>
            <person name="Goodhead I."/>
            <person name="Herrero J."/>
            <person name="Hobolth A."/>
            <person name="Lappalainen T."/>
            <person name="Mailund T."/>
            <person name="Marques-Bonet T."/>
            <person name="McCarthy S."/>
            <person name="Montgomery S.H."/>
            <person name="Schwalie P.C."/>
            <person name="Tang Y.A."/>
            <person name="Ward M.C."/>
            <person name="Xue Y."/>
            <person name="Yngvadottir B."/>
            <person name="Alkan C."/>
            <person name="Andersen L.N."/>
            <person name="Ayub Q."/>
            <person name="Ball E.V."/>
            <person name="Beal K."/>
            <person name="Bradley B.J."/>
            <person name="Chen Y."/>
            <person name="Clee C.M."/>
            <person name="Fitzgerald S."/>
            <person name="Graves T.A."/>
            <person name="Gu Y."/>
            <person name="Heath P."/>
            <person name="Heger A."/>
            <person name="Karakoc E."/>
            <person name="Kolb-Kokocinski A."/>
            <person name="Laird G.K."/>
            <person name="Lunter G."/>
            <person name="Meader S."/>
            <person name="Mort M."/>
            <person name="Mullikin J.C."/>
            <person name="Munch K."/>
            <person name="O'Connor T.D."/>
            <person name="Phillips A.D."/>
            <person name="Prado-Martinez J."/>
            <person name="Rogers A.S."/>
            <person name="Sajjadian S."/>
            <person name="Schmidt D."/>
            <person name="Shaw K."/>
            <person name="Simpson J.T."/>
            <person name="Stenson P.D."/>
            <person name="Turner D.J."/>
            <person name="Vigilant L."/>
            <person name="Vilella A.J."/>
            <person name="Whitener W."/>
            <person name="Zhu B."/>
            <person name="Cooper D.N."/>
            <person name="de Jong P."/>
            <person name="Dermitzakis E.T."/>
            <person name="Eichler E.E."/>
            <person name="Flicek P."/>
            <person name="Goldman N."/>
            <person name="Mundy N.I."/>
            <person name="Ning Z."/>
            <person name="Odom D.T."/>
            <person name="Ponting C.P."/>
            <person name="Quail M.A."/>
            <person name="Ryder O.A."/>
            <person name="Searle S.M."/>
            <person name="Warren W.C."/>
            <person name="Wilson R.K."/>
            <person name="Schierup M.H."/>
            <person name="Rogers J."/>
            <person name="Tyler-Smith C."/>
            <person name="Durbin R."/>
        </authorList>
    </citation>
    <scope>NUCLEOTIDE SEQUENCE [LARGE SCALE GENOMIC DNA]</scope>
</reference>
<dbReference type="InParanoid" id="A0A2I2ZMB9"/>
<keyword evidence="2" id="KW-1185">Reference proteome</keyword>
<dbReference type="PANTHER" id="PTHR21533:SF23">
    <property type="entry name" value="CHIBBY FAMILY MEMBER 1, BETA CATENIN ANTAGONIST"/>
    <property type="match status" value="1"/>
</dbReference>
<reference evidence="2" key="1">
    <citation type="submission" date="2011-05" db="EMBL/GenBank/DDBJ databases">
        <title>Insights into the evolution of the great apes provided by the gorilla genome.</title>
        <authorList>
            <person name="Scally A."/>
        </authorList>
    </citation>
    <scope>NUCLEOTIDE SEQUENCE [LARGE SCALE GENOMIC DNA]</scope>
</reference>
<evidence type="ECO:0000313" key="2">
    <source>
        <dbReference type="Proteomes" id="UP000001519"/>
    </source>
</evidence>
<reference evidence="1" key="3">
    <citation type="submission" date="2025-08" db="UniProtKB">
        <authorList>
            <consortium name="Ensembl"/>
        </authorList>
    </citation>
    <scope>IDENTIFICATION</scope>
</reference>
<dbReference type="InterPro" id="IPR028118">
    <property type="entry name" value="Chibby_fam"/>
</dbReference>
<reference evidence="1" key="4">
    <citation type="submission" date="2025-09" db="UniProtKB">
        <authorList>
            <consortium name="Ensembl"/>
        </authorList>
    </citation>
    <scope>IDENTIFICATION</scope>
</reference>
<evidence type="ECO:0008006" key="3">
    <source>
        <dbReference type="Google" id="ProtNLM"/>
    </source>
</evidence>
<dbReference type="Ensembl" id="ENSGGOT00000050145.1">
    <property type="protein sequence ID" value="ENSGGOP00000048352.1"/>
    <property type="gene ID" value="ENSGGOG00000041018.1"/>
</dbReference>
<accession>A0A2I2ZMB9</accession>
<dbReference type="CDD" id="cd07429">
    <property type="entry name" value="Cby_like"/>
    <property type="match status" value="1"/>
</dbReference>
<dbReference type="PANTHER" id="PTHR21533">
    <property type="entry name" value="LEUCINE-RICH PROTEIN"/>
    <property type="match status" value="1"/>
</dbReference>